<feature type="transmembrane region" description="Helical" evidence="8">
    <location>
        <begin position="351"/>
        <end position="371"/>
    </location>
</feature>
<evidence type="ECO:0000256" key="4">
    <source>
        <dbReference type="ARBA" id="ARBA00022692"/>
    </source>
</evidence>
<feature type="transmembrane region" description="Helical" evidence="8">
    <location>
        <begin position="216"/>
        <end position="234"/>
    </location>
</feature>
<feature type="compositionally biased region" description="Basic and acidic residues" evidence="7">
    <location>
        <begin position="91"/>
        <end position="101"/>
    </location>
</feature>
<evidence type="ECO:0000256" key="8">
    <source>
        <dbReference type="SAM" id="Phobius"/>
    </source>
</evidence>
<feature type="transmembrane region" description="Helical" evidence="8">
    <location>
        <begin position="284"/>
        <end position="306"/>
    </location>
</feature>
<evidence type="ECO:0000256" key="1">
    <source>
        <dbReference type="ARBA" id="ARBA00004141"/>
    </source>
</evidence>
<keyword evidence="6 8" id="KW-0472">Membrane</keyword>
<dbReference type="OrthoDB" id="1436450at2759"/>
<evidence type="ECO:0000313" key="9">
    <source>
        <dbReference type="EMBL" id="CAG8462161.1"/>
    </source>
</evidence>
<accession>A0A9N8VTT3</accession>
<dbReference type="GO" id="GO:0000329">
    <property type="term" value="C:fungal-type vacuole membrane"/>
    <property type="evidence" value="ECO:0007669"/>
    <property type="project" value="TreeGrafter"/>
</dbReference>
<keyword evidence="3" id="KW-0813">Transport</keyword>
<gene>
    <name evidence="9" type="ORF">ALEPTO_LOCUS1598</name>
</gene>
<dbReference type="EMBL" id="CAJVPS010000184">
    <property type="protein sequence ID" value="CAG8462161.1"/>
    <property type="molecule type" value="Genomic_DNA"/>
</dbReference>
<feature type="region of interest" description="Disordered" evidence="7">
    <location>
        <begin position="91"/>
        <end position="129"/>
    </location>
</feature>
<evidence type="ECO:0000256" key="7">
    <source>
        <dbReference type="SAM" id="MobiDB-lite"/>
    </source>
</evidence>
<comment type="subcellular location">
    <subcellularLocation>
        <location evidence="1">Membrane</location>
        <topology evidence="1">Multi-pass membrane protein</topology>
    </subcellularLocation>
</comment>
<reference evidence="9" key="1">
    <citation type="submission" date="2021-06" db="EMBL/GenBank/DDBJ databases">
        <authorList>
            <person name="Kallberg Y."/>
            <person name="Tangrot J."/>
            <person name="Rosling A."/>
        </authorList>
    </citation>
    <scope>NUCLEOTIDE SEQUENCE</scope>
    <source>
        <strain evidence="9">FL130A</strain>
    </source>
</reference>
<feature type="transmembrane region" description="Helical" evidence="8">
    <location>
        <begin position="321"/>
        <end position="344"/>
    </location>
</feature>
<dbReference type="Proteomes" id="UP000789508">
    <property type="component" value="Unassembled WGS sequence"/>
</dbReference>
<feature type="transmembrane region" description="Helical" evidence="8">
    <location>
        <begin position="377"/>
        <end position="399"/>
    </location>
</feature>
<sequence length="419" mass="46941">MTLLQSRRYILGLLVLLSVVFIWVGSAFLMNYMFVNQDYNKPFAVSFLNQSSFSLYLLLTLFNKKKPASDKQSESNRALYDAASKSIESTNKDNVSHHLIDSDQQSQRETYKNSLPKIKSNNLNDSENNNEETTFLLDSTQDPHDIPSDYVHDKLTKNEVCVCTSDYTSKPSDNTIGMIGCWCNNASLAYTNVSSSTIMASMSGIGSLFGIEKFNLIKFVAVTISVTGVTLVSLSDKSDTSDDDPNIPSAPLLGDILSLLGAFFYGCNIVLLKRRIRDESRIDMHLFLGYVGVFTFILLWPGFYLFHITGIEKFKLPSTDILWLMVAINALIGTFLSDYLWLLATFMTSPLVVTLGLSLTIPLTLAGDVFYKEIHLGTQYWVGAVFVLLGFLTVNLATLREQKQLKHDRVYNEDNDGEV</sequence>
<evidence type="ECO:0000313" key="10">
    <source>
        <dbReference type="Proteomes" id="UP000789508"/>
    </source>
</evidence>
<evidence type="ECO:0000256" key="3">
    <source>
        <dbReference type="ARBA" id="ARBA00022448"/>
    </source>
</evidence>
<keyword evidence="10" id="KW-1185">Reference proteome</keyword>
<keyword evidence="4 8" id="KW-0812">Transmembrane</keyword>
<proteinExistence type="inferred from homology"/>
<evidence type="ECO:0000256" key="2">
    <source>
        <dbReference type="ARBA" id="ARBA00007863"/>
    </source>
</evidence>
<feature type="transmembrane region" description="Helical" evidence="8">
    <location>
        <begin position="9"/>
        <end position="30"/>
    </location>
</feature>
<evidence type="ECO:0000256" key="6">
    <source>
        <dbReference type="ARBA" id="ARBA00023136"/>
    </source>
</evidence>
<keyword evidence="5 8" id="KW-1133">Transmembrane helix</keyword>
<protein>
    <submittedName>
        <fullName evidence="9">2040_t:CDS:1</fullName>
    </submittedName>
</protein>
<dbReference type="InterPro" id="IPR009262">
    <property type="entry name" value="SLC35_F1/F2/F6"/>
</dbReference>
<organism evidence="9 10">
    <name type="scientific">Ambispora leptoticha</name>
    <dbReference type="NCBI Taxonomy" id="144679"/>
    <lineage>
        <taxon>Eukaryota</taxon>
        <taxon>Fungi</taxon>
        <taxon>Fungi incertae sedis</taxon>
        <taxon>Mucoromycota</taxon>
        <taxon>Glomeromycotina</taxon>
        <taxon>Glomeromycetes</taxon>
        <taxon>Archaeosporales</taxon>
        <taxon>Ambisporaceae</taxon>
        <taxon>Ambispora</taxon>
    </lineage>
</organism>
<comment type="caution">
    <text evidence="9">The sequence shown here is derived from an EMBL/GenBank/DDBJ whole genome shotgun (WGS) entry which is preliminary data.</text>
</comment>
<dbReference type="PANTHER" id="PTHR23051">
    <property type="entry name" value="SOLUTE CARRIER FAMILY 35, MEMBER F5"/>
    <property type="match status" value="1"/>
</dbReference>
<feature type="transmembrane region" description="Helical" evidence="8">
    <location>
        <begin position="254"/>
        <end position="272"/>
    </location>
</feature>
<dbReference type="PANTHER" id="PTHR23051:SF0">
    <property type="entry name" value="SOLUTE CARRIER FAMILY 35 MEMBER F5"/>
    <property type="match status" value="1"/>
</dbReference>
<dbReference type="Pfam" id="PF06027">
    <property type="entry name" value="SLC35F"/>
    <property type="match status" value="1"/>
</dbReference>
<dbReference type="GO" id="GO:0022857">
    <property type="term" value="F:transmembrane transporter activity"/>
    <property type="evidence" value="ECO:0007669"/>
    <property type="project" value="InterPro"/>
</dbReference>
<feature type="transmembrane region" description="Helical" evidence="8">
    <location>
        <begin position="42"/>
        <end position="62"/>
    </location>
</feature>
<evidence type="ECO:0000256" key="5">
    <source>
        <dbReference type="ARBA" id="ARBA00022989"/>
    </source>
</evidence>
<name>A0A9N8VTT3_9GLOM</name>
<dbReference type="AlphaFoldDB" id="A0A9N8VTT3"/>
<comment type="similarity">
    <text evidence="2">Belongs to the SLC35F solute transporter family.</text>
</comment>